<dbReference type="GO" id="GO:0032259">
    <property type="term" value="P:methylation"/>
    <property type="evidence" value="ECO:0007669"/>
    <property type="project" value="UniProtKB-KW"/>
</dbReference>
<dbReference type="SUPFAM" id="SSF53335">
    <property type="entry name" value="S-adenosyl-L-methionine-dependent methyltransferases"/>
    <property type="match status" value="1"/>
</dbReference>
<dbReference type="Proteomes" id="UP000036449">
    <property type="component" value="Unassembled WGS sequence"/>
</dbReference>
<evidence type="ECO:0000313" key="2">
    <source>
        <dbReference type="Proteomes" id="UP000036449"/>
    </source>
</evidence>
<comment type="caution">
    <text evidence="1">The sequence shown here is derived from an EMBL/GenBank/DDBJ whole genome shotgun (WGS) entry which is preliminary data.</text>
</comment>
<proteinExistence type="predicted"/>
<dbReference type="RefSeq" id="WP_048454314.1">
    <property type="nucleotide sequence ID" value="NZ_JBNNPJ010000060.1"/>
</dbReference>
<dbReference type="InterPro" id="IPR010743">
    <property type="entry name" value="Methionine_synth_MetW"/>
</dbReference>
<keyword evidence="2" id="KW-1185">Reference proteome</keyword>
<dbReference type="PATRIC" id="fig|1187852.3.peg.4055"/>
<dbReference type="AlphaFoldDB" id="A0A0J6SA04"/>
<dbReference type="NCBIfam" id="TIGR02081">
    <property type="entry name" value="metW"/>
    <property type="match status" value="1"/>
</dbReference>
<accession>A0A0J6SA04</accession>
<dbReference type="Gene3D" id="3.40.50.150">
    <property type="entry name" value="Vaccinia Virus protein VP39"/>
    <property type="match status" value="1"/>
</dbReference>
<sequence>MSTVTASLAPAILPQDATGSSRIDHLVMLNLVEPGSRVLDVGCGDGSLLALLRDRRGVDGRGIELSREGVNACLAHGLPVIQGDADTDLAAYPDDAFDYVILSQTIQATRQPKVVLEHLLRIGRRAIVSFPNFGHWRVRSELLLRGRMPMTDTLPDPWYETPNIHHCTIRDFVGLCRLVGARIERASALDASGHPMRFALPWWVWNLVGTQGVFLLRRG</sequence>
<dbReference type="InterPro" id="IPR029063">
    <property type="entry name" value="SAM-dependent_MTases_sf"/>
</dbReference>
<gene>
    <name evidence="1" type="ORF">VQ03_28655</name>
</gene>
<dbReference type="EMBL" id="LABZ01000279">
    <property type="protein sequence ID" value="KMO30233.1"/>
    <property type="molecule type" value="Genomic_DNA"/>
</dbReference>
<dbReference type="OrthoDB" id="9792690at2"/>
<dbReference type="GO" id="GO:0008168">
    <property type="term" value="F:methyltransferase activity"/>
    <property type="evidence" value="ECO:0007669"/>
    <property type="project" value="UniProtKB-KW"/>
</dbReference>
<protein>
    <submittedName>
        <fullName evidence="1">SAM-dependent methyltransferase</fullName>
    </submittedName>
</protein>
<reference evidence="1 2" key="1">
    <citation type="submission" date="2015-03" db="EMBL/GenBank/DDBJ databases">
        <title>Genome sequencing of Methylobacterium tarhaniae DSM 25844.</title>
        <authorList>
            <person name="Chaudhry V."/>
            <person name="Patil P.B."/>
        </authorList>
    </citation>
    <scope>NUCLEOTIDE SEQUENCE [LARGE SCALE GENOMIC DNA]</scope>
    <source>
        <strain evidence="1 2">DSM 25844</strain>
    </source>
</reference>
<keyword evidence="1" id="KW-0808">Transferase</keyword>
<evidence type="ECO:0000313" key="1">
    <source>
        <dbReference type="EMBL" id="KMO30233.1"/>
    </source>
</evidence>
<keyword evidence="1" id="KW-0489">Methyltransferase</keyword>
<dbReference type="CDD" id="cd02440">
    <property type="entry name" value="AdoMet_MTases"/>
    <property type="match status" value="1"/>
</dbReference>
<dbReference type="Pfam" id="PF07021">
    <property type="entry name" value="MetW"/>
    <property type="match status" value="1"/>
</dbReference>
<name>A0A0J6SA04_9HYPH</name>
<organism evidence="1 2">
    <name type="scientific">Methylobacterium tarhaniae</name>
    <dbReference type="NCBI Taxonomy" id="1187852"/>
    <lineage>
        <taxon>Bacteria</taxon>
        <taxon>Pseudomonadati</taxon>
        <taxon>Pseudomonadota</taxon>
        <taxon>Alphaproteobacteria</taxon>
        <taxon>Hyphomicrobiales</taxon>
        <taxon>Methylobacteriaceae</taxon>
        <taxon>Methylobacterium</taxon>
    </lineage>
</organism>